<accession>A0A1R3HBW1</accession>
<organism evidence="2 3">
    <name type="scientific">Corchorus capsularis</name>
    <name type="common">Jute</name>
    <dbReference type="NCBI Taxonomy" id="210143"/>
    <lineage>
        <taxon>Eukaryota</taxon>
        <taxon>Viridiplantae</taxon>
        <taxon>Streptophyta</taxon>
        <taxon>Embryophyta</taxon>
        <taxon>Tracheophyta</taxon>
        <taxon>Spermatophyta</taxon>
        <taxon>Magnoliopsida</taxon>
        <taxon>eudicotyledons</taxon>
        <taxon>Gunneridae</taxon>
        <taxon>Pentapetalae</taxon>
        <taxon>rosids</taxon>
        <taxon>malvids</taxon>
        <taxon>Malvales</taxon>
        <taxon>Malvaceae</taxon>
        <taxon>Grewioideae</taxon>
        <taxon>Apeibeae</taxon>
        <taxon>Corchorus</taxon>
    </lineage>
</organism>
<dbReference type="Proteomes" id="UP000188268">
    <property type="component" value="Unassembled WGS sequence"/>
</dbReference>
<comment type="caution">
    <text evidence="2">The sequence shown here is derived from an EMBL/GenBank/DDBJ whole genome shotgun (WGS) entry which is preliminary data.</text>
</comment>
<dbReference type="EMBL" id="AWWV01012352">
    <property type="protein sequence ID" value="OMO67824.1"/>
    <property type="molecule type" value="Genomic_DNA"/>
</dbReference>
<protein>
    <submittedName>
        <fullName evidence="2">Uncharacterized protein</fullName>
    </submittedName>
</protein>
<sequence length="20" mass="2241">VAYEENGGNHHGSKMQILEQ</sequence>
<keyword evidence="3" id="KW-1185">Reference proteome</keyword>
<dbReference type="Gramene" id="OMO67824">
    <property type="protein sequence ID" value="OMO67824"/>
    <property type="gene ID" value="CCACVL1_20292"/>
</dbReference>
<feature type="region of interest" description="Disordered" evidence="1">
    <location>
        <begin position="1"/>
        <end position="20"/>
    </location>
</feature>
<proteinExistence type="predicted"/>
<reference evidence="2 3" key="1">
    <citation type="submission" date="2013-09" db="EMBL/GenBank/DDBJ databases">
        <title>Corchorus capsularis genome sequencing.</title>
        <authorList>
            <person name="Alam M."/>
            <person name="Haque M.S."/>
            <person name="Islam M.S."/>
            <person name="Emdad E.M."/>
            <person name="Islam M.M."/>
            <person name="Ahmed B."/>
            <person name="Halim A."/>
            <person name="Hossen Q.M.M."/>
            <person name="Hossain M.Z."/>
            <person name="Ahmed R."/>
            <person name="Khan M.M."/>
            <person name="Islam R."/>
            <person name="Rashid M.M."/>
            <person name="Khan S.A."/>
            <person name="Rahman M.S."/>
            <person name="Alam M."/>
        </authorList>
    </citation>
    <scope>NUCLEOTIDE SEQUENCE [LARGE SCALE GENOMIC DNA]</scope>
    <source>
        <strain evidence="3">cv. CVL-1</strain>
        <tissue evidence="2">Whole seedling</tissue>
    </source>
</reference>
<evidence type="ECO:0000313" key="2">
    <source>
        <dbReference type="EMBL" id="OMO67824.1"/>
    </source>
</evidence>
<feature type="non-terminal residue" evidence="2">
    <location>
        <position position="1"/>
    </location>
</feature>
<dbReference type="AlphaFoldDB" id="A0A1R3HBW1"/>
<evidence type="ECO:0000256" key="1">
    <source>
        <dbReference type="SAM" id="MobiDB-lite"/>
    </source>
</evidence>
<gene>
    <name evidence="2" type="ORF">CCACVL1_20292</name>
</gene>
<name>A0A1R3HBW1_COCAP</name>
<evidence type="ECO:0000313" key="3">
    <source>
        <dbReference type="Proteomes" id="UP000188268"/>
    </source>
</evidence>